<dbReference type="PANTHER" id="PTHR33938">
    <property type="entry name" value="FERULOYL ESTERASE B-RELATED"/>
    <property type="match status" value="1"/>
</dbReference>
<dbReference type="InterPro" id="IPR011118">
    <property type="entry name" value="Tannase/feruloyl_esterase"/>
</dbReference>
<evidence type="ECO:0000256" key="1">
    <source>
        <dbReference type="ARBA" id="ARBA00006249"/>
    </source>
</evidence>
<evidence type="ECO:0000313" key="12">
    <source>
        <dbReference type="Proteomes" id="UP001215280"/>
    </source>
</evidence>
<reference evidence="11" key="1">
    <citation type="submission" date="2023-03" db="EMBL/GenBank/DDBJ databases">
        <title>Massive genome expansion in bonnet fungi (Mycena s.s.) driven by repeated elements and novel gene families across ecological guilds.</title>
        <authorList>
            <consortium name="Lawrence Berkeley National Laboratory"/>
            <person name="Harder C.B."/>
            <person name="Miyauchi S."/>
            <person name="Viragh M."/>
            <person name="Kuo A."/>
            <person name="Thoen E."/>
            <person name="Andreopoulos B."/>
            <person name="Lu D."/>
            <person name="Skrede I."/>
            <person name="Drula E."/>
            <person name="Henrissat B."/>
            <person name="Morin E."/>
            <person name="Kohler A."/>
            <person name="Barry K."/>
            <person name="LaButti K."/>
            <person name="Morin E."/>
            <person name="Salamov A."/>
            <person name="Lipzen A."/>
            <person name="Mereny Z."/>
            <person name="Hegedus B."/>
            <person name="Baldrian P."/>
            <person name="Stursova M."/>
            <person name="Weitz H."/>
            <person name="Taylor A."/>
            <person name="Grigoriev I.V."/>
            <person name="Nagy L.G."/>
            <person name="Martin F."/>
            <person name="Kauserud H."/>
        </authorList>
    </citation>
    <scope>NUCLEOTIDE SEQUENCE</scope>
    <source>
        <strain evidence="11">CBHHK188m</strain>
    </source>
</reference>
<dbReference type="InterPro" id="IPR029058">
    <property type="entry name" value="AB_hydrolase_fold"/>
</dbReference>
<keyword evidence="3" id="KW-0858">Xylan degradation</keyword>
<evidence type="ECO:0000256" key="6">
    <source>
        <dbReference type="ARBA" id="ARBA00022801"/>
    </source>
</evidence>
<keyword evidence="8" id="KW-1015">Disulfide bond</keyword>
<evidence type="ECO:0000256" key="10">
    <source>
        <dbReference type="RuleBase" id="RU361238"/>
    </source>
</evidence>
<evidence type="ECO:0000313" key="11">
    <source>
        <dbReference type="EMBL" id="KAJ7717374.1"/>
    </source>
</evidence>
<keyword evidence="3" id="KW-0119">Carbohydrate metabolism</keyword>
<dbReference type="Proteomes" id="UP001215280">
    <property type="component" value="Unassembled WGS sequence"/>
</dbReference>
<dbReference type="EC" id="3.1.1.-" evidence="10"/>
<keyword evidence="7" id="KW-0106">Calcium</keyword>
<protein>
    <recommendedName>
        <fullName evidence="10">Carboxylic ester hydrolase</fullName>
        <ecNumber evidence="10">3.1.1.-</ecNumber>
    </recommendedName>
</protein>
<dbReference type="SUPFAM" id="SSF53474">
    <property type="entry name" value="alpha/beta-Hydrolases"/>
    <property type="match status" value="1"/>
</dbReference>
<evidence type="ECO:0000256" key="7">
    <source>
        <dbReference type="ARBA" id="ARBA00022837"/>
    </source>
</evidence>
<keyword evidence="5 10" id="KW-0732">Signal</keyword>
<comment type="similarity">
    <text evidence="1 10">Belongs to the tannase family.</text>
</comment>
<keyword evidence="3" id="KW-0624">Polysaccharide degradation</keyword>
<dbReference type="GO" id="GO:0030600">
    <property type="term" value="F:feruloyl esterase activity"/>
    <property type="evidence" value="ECO:0007669"/>
    <property type="project" value="UniProtKB-EC"/>
</dbReference>
<sequence length="519" mass="56398">MEFAVGLVAKLLLTFGSLNSTWNAQPTDDLAHAKCFSLKTSLNLENTTILDVSYLPFPSKIAAKETCESTTTSVPLCRVQFHTHSSDTSVIHGEVWLPDEWYGRLMALGNRGLAGCIPYDELSYGSSLHFAAVGSNGGHDGDTFLPLLHHPEVLNDFSYRSVHVEAVIGKEIVGAYYGRRPEKSYYVGCSQGGRQGTQAALKFPEDFDGIIAGAPATDFNHLMHWFGMLSRYLGAPNAASSPSYIPLDSWKIIAKEVLNQCDGIDGVVDGIITEPDACNFRPEALLCSADATEKPCFPPPQVETLKKIYSPLYGLDGELVYPRYDPGGEDSPLMSFGFSGEFSAYAEQMMKYVVLNVTDYDVSQDYGLKNLVLLDNVNGGGISTFDGDFSAFRDRGGKFITYHGRADPVIPSGISKRLYDLISRTLGMPSLDLFYRLFLVPGMDHCTSGVGAARFGQAPGTETLNASSHSIILALVDWVEQGIAPDAITGTASDGAMRLHCRYPEKSVWDGSSFNCKAA</sequence>
<dbReference type="AlphaFoldDB" id="A0AAD7HCW4"/>
<comment type="catalytic activity">
    <reaction evidence="9">
        <text>feruloyl-polysaccharide + H2O = ferulate + polysaccharide.</text>
        <dbReference type="EC" id="3.1.1.73"/>
    </reaction>
</comment>
<name>A0AAD7HCW4_9AGAR</name>
<evidence type="ECO:0000256" key="2">
    <source>
        <dbReference type="ARBA" id="ARBA00022487"/>
    </source>
</evidence>
<dbReference type="GO" id="GO:0045493">
    <property type="term" value="P:xylan catabolic process"/>
    <property type="evidence" value="ECO:0007669"/>
    <property type="project" value="UniProtKB-KW"/>
</dbReference>
<keyword evidence="4" id="KW-0479">Metal-binding</keyword>
<dbReference type="Gene3D" id="3.40.50.1820">
    <property type="entry name" value="alpha/beta hydrolase"/>
    <property type="match status" value="1"/>
</dbReference>
<evidence type="ECO:0000256" key="5">
    <source>
        <dbReference type="ARBA" id="ARBA00022729"/>
    </source>
</evidence>
<keyword evidence="12" id="KW-1185">Reference proteome</keyword>
<proteinExistence type="inferred from homology"/>
<dbReference type="PANTHER" id="PTHR33938:SF15">
    <property type="entry name" value="FERULOYL ESTERASE B-RELATED"/>
    <property type="match status" value="1"/>
</dbReference>
<gene>
    <name evidence="11" type="ORF">DFH07DRAFT_861394</name>
</gene>
<keyword evidence="2" id="KW-0719">Serine esterase</keyword>
<evidence type="ECO:0000256" key="3">
    <source>
        <dbReference type="ARBA" id="ARBA00022651"/>
    </source>
</evidence>
<accession>A0AAD7HCW4</accession>
<feature type="signal peptide" evidence="10">
    <location>
        <begin position="1"/>
        <end position="24"/>
    </location>
</feature>
<dbReference type="Pfam" id="PF07519">
    <property type="entry name" value="Tannase"/>
    <property type="match status" value="1"/>
</dbReference>
<feature type="chain" id="PRO_5041783511" description="Carboxylic ester hydrolase" evidence="10">
    <location>
        <begin position="25"/>
        <end position="519"/>
    </location>
</feature>
<evidence type="ECO:0000256" key="9">
    <source>
        <dbReference type="ARBA" id="ARBA00034075"/>
    </source>
</evidence>
<keyword evidence="6 10" id="KW-0378">Hydrolase</keyword>
<dbReference type="GO" id="GO:0046872">
    <property type="term" value="F:metal ion binding"/>
    <property type="evidence" value="ECO:0007669"/>
    <property type="project" value="UniProtKB-KW"/>
</dbReference>
<dbReference type="EMBL" id="JARJLG010000319">
    <property type="protein sequence ID" value="KAJ7717374.1"/>
    <property type="molecule type" value="Genomic_DNA"/>
</dbReference>
<comment type="caution">
    <text evidence="11">The sequence shown here is derived from an EMBL/GenBank/DDBJ whole genome shotgun (WGS) entry which is preliminary data.</text>
</comment>
<evidence type="ECO:0000256" key="4">
    <source>
        <dbReference type="ARBA" id="ARBA00022723"/>
    </source>
</evidence>
<evidence type="ECO:0000256" key="8">
    <source>
        <dbReference type="ARBA" id="ARBA00023157"/>
    </source>
</evidence>
<organism evidence="11 12">
    <name type="scientific">Mycena maculata</name>
    <dbReference type="NCBI Taxonomy" id="230809"/>
    <lineage>
        <taxon>Eukaryota</taxon>
        <taxon>Fungi</taxon>
        <taxon>Dikarya</taxon>
        <taxon>Basidiomycota</taxon>
        <taxon>Agaricomycotina</taxon>
        <taxon>Agaricomycetes</taxon>
        <taxon>Agaricomycetidae</taxon>
        <taxon>Agaricales</taxon>
        <taxon>Marasmiineae</taxon>
        <taxon>Mycenaceae</taxon>
        <taxon>Mycena</taxon>
    </lineage>
</organism>